<protein>
    <submittedName>
        <fullName evidence="1">Uncharacterized protein</fullName>
    </submittedName>
</protein>
<dbReference type="EMBL" id="CAJNOU010006666">
    <property type="protein sequence ID" value="CAF1509700.1"/>
    <property type="molecule type" value="Genomic_DNA"/>
</dbReference>
<reference evidence="1" key="1">
    <citation type="submission" date="2021-02" db="EMBL/GenBank/DDBJ databases">
        <authorList>
            <person name="Nowell W R."/>
        </authorList>
    </citation>
    <scope>NUCLEOTIDE SEQUENCE</scope>
</reference>
<gene>
    <name evidence="1" type="ORF">SEV965_LOCUS36493</name>
</gene>
<dbReference type="Gene3D" id="3.40.50.300">
    <property type="entry name" value="P-loop containing nucleotide triphosphate hydrolases"/>
    <property type="match status" value="1"/>
</dbReference>
<dbReference type="AlphaFoldDB" id="A0A815TRQ6"/>
<evidence type="ECO:0000313" key="2">
    <source>
        <dbReference type="Proteomes" id="UP000663889"/>
    </source>
</evidence>
<name>A0A815TRQ6_9BILA</name>
<proteinExistence type="predicted"/>
<accession>A0A815TRQ6</accession>
<organism evidence="1 2">
    <name type="scientific">Rotaria sordida</name>
    <dbReference type="NCBI Taxonomy" id="392033"/>
    <lineage>
        <taxon>Eukaryota</taxon>
        <taxon>Metazoa</taxon>
        <taxon>Spiralia</taxon>
        <taxon>Gnathifera</taxon>
        <taxon>Rotifera</taxon>
        <taxon>Eurotatoria</taxon>
        <taxon>Bdelloidea</taxon>
        <taxon>Philodinida</taxon>
        <taxon>Philodinidae</taxon>
        <taxon>Rotaria</taxon>
    </lineage>
</organism>
<dbReference type="Proteomes" id="UP000663889">
    <property type="component" value="Unassembled WGS sequence"/>
</dbReference>
<dbReference type="SUPFAM" id="SSF52540">
    <property type="entry name" value="P-loop containing nucleoside triphosphate hydrolases"/>
    <property type="match status" value="1"/>
</dbReference>
<sequence>MSNNKATHEDTAVDYNAICKERKNQLKFHGDLFEKRRTLTRRKRSSNKLTSIQRQAIPIGLQNRDVISFAKTDSDKTADRLIDVLENHYLTSQQCIYIVLDEADRMIG</sequence>
<comment type="caution">
    <text evidence="1">The sequence shown here is derived from an EMBL/GenBank/DDBJ whole genome shotgun (WGS) entry which is preliminary data.</text>
</comment>
<dbReference type="PANTHER" id="PTHR47958">
    <property type="entry name" value="ATP-DEPENDENT RNA HELICASE DBP3"/>
    <property type="match status" value="1"/>
</dbReference>
<dbReference type="InterPro" id="IPR027417">
    <property type="entry name" value="P-loop_NTPase"/>
</dbReference>
<evidence type="ECO:0000313" key="1">
    <source>
        <dbReference type="EMBL" id="CAF1509700.1"/>
    </source>
</evidence>